<dbReference type="GO" id="GO:0001530">
    <property type="term" value="F:lipopolysaccharide binding"/>
    <property type="evidence" value="ECO:0007669"/>
    <property type="project" value="InterPro"/>
</dbReference>
<feature type="domain" description="Organic solvent tolerance-like N-terminal" evidence="5">
    <location>
        <begin position="39"/>
        <end position="144"/>
    </location>
</feature>
<feature type="chain" id="PRO_5012793492" evidence="4">
    <location>
        <begin position="22"/>
        <end position="161"/>
    </location>
</feature>
<keyword evidence="1" id="KW-0813">Transport</keyword>
<dbReference type="Pfam" id="PF03968">
    <property type="entry name" value="LptD_N"/>
    <property type="match status" value="1"/>
</dbReference>
<dbReference type="NCBIfam" id="TIGR03002">
    <property type="entry name" value="outer_YhbN_LptA"/>
    <property type="match status" value="1"/>
</dbReference>
<evidence type="ECO:0000259" key="5">
    <source>
        <dbReference type="Pfam" id="PF03968"/>
    </source>
</evidence>
<proteinExistence type="predicted"/>
<accession>A0A1M5QJ27</accession>
<evidence type="ECO:0000256" key="3">
    <source>
        <dbReference type="ARBA" id="ARBA00022764"/>
    </source>
</evidence>
<dbReference type="InterPro" id="IPR052037">
    <property type="entry name" value="LPS_export_LptA"/>
</dbReference>
<dbReference type="Proteomes" id="UP000184074">
    <property type="component" value="Unassembled WGS sequence"/>
</dbReference>
<dbReference type="PANTHER" id="PTHR36504:SF1">
    <property type="entry name" value="LIPOPOLYSACCHARIDE EXPORT SYSTEM PROTEIN LPTA"/>
    <property type="match status" value="1"/>
</dbReference>
<dbReference type="GO" id="GO:0015920">
    <property type="term" value="P:lipopolysaccharide transport"/>
    <property type="evidence" value="ECO:0007669"/>
    <property type="project" value="InterPro"/>
</dbReference>
<feature type="signal peptide" evidence="4">
    <location>
        <begin position="1"/>
        <end position="21"/>
    </location>
</feature>
<evidence type="ECO:0000256" key="1">
    <source>
        <dbReference type="ARBA" id="ARBA00022448"/>
    </source>
</evidence>
<dbReference type="InterPro" id="IPR014340">
    <property type="entry name" value="LptA"/>
</dbReference>
<dbReference type="OrthoDB" id="9811926at2"/>
<evidence type="ECO:0000256" key="4">
    <source>
        <dbReference type="SAM" id="SignalP"/>
    </source>
</evidence>
<dbReference type="PANTHER" id="PTHR36504">
    <property type="entry name" value="LIPOPOLYSACCHARIDE EXPORT SYSTEM PROTEIN LPTA"/>
    <property type="match status" value="1"/>
</dbReference>
<dbReference type="GO" id="GO:0030288">
    <property type="term" value="C:outer membrane-bounded periplasmic space"/>
    <property type="evidence" value="ECO:0007669"/>
    <property type="project" value="TreeGrafter"/>
</dbReference>
<keyword evidence="7" id="KW-1185">Reference proteome</keyword>
<dbReference type="InterPro" id="IPR005653">
    <property type="entry name" value="OstA-like_N"/>
</dbReference>
<protein>
    <submittedName>
        <fullName evidence="6">Lipopolysaccharide export system protein LptA</fullName>
    </submittedName>
</protein>
<dbReference type="EMBL" id="FQXB01000003">
    <property type="protein sequence ID" value="SHH14122.1"/>
    <property type="molecule type" value="Genomic_DNA"/>
</dbReference>
<dbReference type="GO" id="GO:0009279">
    <property type="term" value="C:cell outer membrane"/>
    <property type="evidence" value="ECO:0007669"/>
    <property type="project" value="TreeGrafter"/>
</dbReference>
<evidence type="ECO:0000256" key="2">
    <source>
        <dbReference type="ARBA" id="ARBA00022729"/>
    </source>
</evidence>
<name>A0A1M5QJ27_9RHOB</name>
<evidence type="ECO:0000313" key="6">
    <source>
        <dbReference type="EMBL" id="SHH14122.1"/>
    </source>
</evidence>
<gene>
    <name evidence="6" type="ORF">SAMN05444003_2153</name>
</gene>
<keyword evidence="2 4" id="KW-0732">Signal</keyword>
<sequence>MTLFRILIASLLISSASAAPAQTSIDLGGIAANAFLPVEISADSLSVDQDTGKATFSGNVVIGQGDLRMSAGEVEVVYAEGAGQIASLKASGGATFVTATEAAEAETAEYNLETGSLILTGDVLLTQGSSAISAERMAINLNTGSAELTGRVRTIIQQSGN</sequence>
<dbReference type="AlphaFoldDB" id="A0A1M5QJ27"/>
<keyword evidence="3" id="KW-0574">Periplasm</keyword>
<dbReference type="GO" id="GO:0017089">
    <property type="term" value="F:glycolipid transfer activity"/>
    <property type="evidence" value="ECO:0007669"/>
    <property type="project" value="TreeGrafter"/>
</dbReference>
<dbReference type="Gene3D" id="2.60.450.10">
    <property type="entry name" value="Lipopolysaccharide (LPS) transport protein A like domain"/>
    <property type="match status" value="1"/>
</dbReference>
<dbReference type="RefSeq" id="WP_072900967.1">
    <property type="nucleotide sequence ID" value="NZ_FQXB01000003.1"/>
</dbReference>
<organism evidence="6 7">
    <name type="scientific">Cognatiyoonia sediminum</name>
    <dbReference type="NCBI Taxonomy" id="1508389"/>
    <lineage>
        <taxon>Bacteria</taxon>
        <taxon>Pseudomonadati</taxon>
        <taxon>Pseudomonadota</taxon>
        <taxon>Alphaproteobacteria</taxon>
        <taxon>Rhodobacterales</taxon>
        <taxon>Paracoccaceae</taxon>
        <taxon>Cognatiyoonia</taxon>
    </lineage>
</organism>
<reference evidence="6 7" key="1">
    <citation type="submission" date="2016-11" db="EMBL/GenBank/DDBJ databases">
        <authorList>
            <person name="Jaros S."/>
            <person name="Januszkiewicz K."/>
            <person name="Wedrychowicz H."/>
        </authorList>
    </citation>
    <scope>NUCLEOTIDE SEQUENCE [LARGE SCALE GENOMIC DNA]</scope>
    <source>
        <strain evidence="6 7">DSM 28715</strain>
    </source>
</reference>
<dbReference type="STRING" id="1508389.SAMN05444003_2153"/>
<evidence type="ECO:0000313" key="7">
    <source>
        <dbReference type="Proteomes" id="UP000184074"/>
    </source>
</evidence>